<sequence>MQRKKENKQISNHYMKHGILVRLLLLFRMSTESQICQRPECNNVAKLKCPTCIKLNLKPSYFCCQVCFDGLIDDRLDCFKEDWLNHKQIHKLATMNQTSKTLYPEYSYTGKLRAYAQGVPRFVPLSIARPEYVNVLGGISYEERDAKNRGIRILCDEEIESLRLACRLGREVLNEAAAAIDVGVTTDEIDRIVHEACIERECYPSPLGYHGFPRSCCTSVNEVICHGIPDLRPLEDGDIVNGGLFIVLVDVTVYHRGFHGDLNETFFVGNVDDDSKKLVRVTYESLVEAIKIVHPGRKYREIGDVIEKYVRHYGFSVVRSYSGHGIHRLFHTAPTVPHYSKNKAVGVMKPGHSFTIEPMINRGSYRDTSWPDRWTAVTVDGKRSAQFEHTILVTDAGCEVLTARQENNGQPWFMDNL</sequence>
<comment type="similarity">
    <text evidence="8 9">Belongs to the peptidase M24A family. Methionine aminopeptidase type 1 subfamily.</text>
</comment>
<dbReference type="STRING" id="6336.A0A0V0SBE0"/>
<dbReference type="GO" id="GO:0008270">
    <property type="term" value="F:zinc ion binding"/>
    <property type="evidence" value="ECO:0007669"/>
    <property type="project" value="UniProtKB-KW"/>
</dbReference>
<dbReference type="OrthoDB" id="3209743at2759"/>
<comment type="caution">
    <text evidence="13">The sequence shown here is derived from an EMBL/GenBank/DDBJ whole genome shotgun (WGS) entry which is preliminary data.</text>
</comment>
<keyword evidence="1 8" id="KW-0031">Aminopeptidase</keyword>
<proteinExistence type="inferred from homology"/>
<evidence type="ECO:0000256" key="2">
    <source>
        <dbReference type="ARBA" id="ARBA00022490"/>
    </source>
</evidence>
<feature type="binding site" evidence="8">
    <location>
        <position position="357"/>
    </location>
    <ligand>
        <name>Zn(2+)</name>
        <dbReference type="ChEBI" id="CHEBI:29105"/>
        <label>4</label>
        <note>catalytic</note>
    </ligand>
</feature>
<keyword evidence="5 9" id="KW-0863">Zinc-finger</keyword>
<reference evidence="13 14" key="1">
    <citation type="submission" date="2015-01" db="EMBL/GenBank/DDBJ databases">
        <title>Evolution of Trichinella species and genotypes.</title>
        <authorList>
            <person name="Korhonen P.K."/>
            <person name="Edoardo P."/>
            <person name="Giuseppe L.R."/>
            <person name="Gasser R.B."/>
        </authorList>
    </citation>
    <scope>NUCLEOTIDE SEQUENCE [LARGE SCALE GENOMIC DNA]</scope>
    <source>
        <strain evidence="13">ISS37</strain>
    </source>
</reference>
<comment type="subunit">
    <text evidence="8">Associates with the 60S ribosomal subunit of the 80S translational complex.</text>
</comment>
<dbReference type="HAMAP" id="MF_01974">
    <property type="entry name" value="MetAP_1"/>
    <property type="match status" value="1"/>
</dbReference>
<dbReference type="InterPro" id="IPR031615">
    <property type="entry name" value="Zfn-C6H2"/>
</dbReference>
<dbReference type="SUPFAM" id="SSF55920">
    <property type="entry name" value="Creatinase/aminopeptidase"/>
    <property type="match status" value="1"/>
</dbReference>
<feature type="binding site" evidence="8">
    <location>
        <position position="388"/>
    </location>
    <ligand>
        <name>Zn(2+)</name>
        <dbReference type="ChEBI" id="CHEBI:29105"/>
        <label>4</label>
        <note>catalytic</note>
    </ligand>
</feature>
<evidence type="ECO:0000256" key="8">
    <source>
        <dbReference type="HAMAP-Rule" id="MF_03174"/>
    </source>
</evidence>
<dbReference type="Gene3D" id="3.90.230.10">
    <property type="entry name" value="Creatinase/methionine aminopeptidase superfamily"/>
    <property type="match status" value="1"/>
</dbReference>
<evidence type="ECO:0000256" key="6">
    <source>
        <dbReference type="ARBA" id="ARBA00022801"/>
    </source>
</evidence>
<dbReference type="PANTHER" id="PTHR43330">
    <property type="entry name" value="METHIONINE AMINOPEPTIDASE"/>
    <property type="match status" value="1"/>
</dbReference>
<dbReference type="PROSITE" id="PS00680">
    <property type="entry name" value="MAP_1"/>
    <property type="match status" value="1"/>
</dbReference>
<evidence type="ECO:0000256" key="7">
    <source>
        <dbReference type="ARBA" id="ARBA00022833"/>
    </source>
</evidence>
<keyword evidence="11" id="KW-0732">Signal</keyword>
<keyword evidence="14" id="KW-1185">Reference proteome</keyword>
<evidence type="ECO:0000256" key="10">
    <source>
        <dbReference type="RuleBase" id="RU003653"/>
    </source>
</evidence>
<dbReference type="InterPro" id="IPR000994">
    <property type="entry name" value="Pept_M24"/>
</dbReference>
<comment type="function">
    <text evidence="8 10">Cotranslationally removes the N-terminal methionine from nascent proteins. The N-terminal methionine is often cleaved when the second residue in the primary sequence is small and uncharged (Met-Ala-, Cys, Gly, Pro, Ser, Thr, or Val).</text>
</comment>
<organism evidence="13 14">
    <name type="scientific">Trichinella nelsoni</name>
    <dbReference type="NCBI Taxonomy" id="6336"/>
    <lineage>
        <taxon>Eukaryota</taxon>
        <taxon>Metazoa</taxon>
        <taxon>Ecdysozoa</taxon>
        <taxon>Nematoda</taxon>
        <taxon>Enoplea</taxon>
        <taxon>Dorylaimia</taxon>
        <taxon>Trichinellida</taxon>
        <taxon>Trichinellidae</taxon>
        <taxon>Trichinella</taxon>
    </lineage>
</organism>
<dbReference type="CDD" id="cd01086">
    <property type="entry name" value="MetAP1"/>
    <property type="match status" value="1"/>
</dbReference>
<feature type="chain" id="PRO_5006868470" description="Methionine aminopeptidase" evidence="11">
    <location>
        <begin position="34"/>
        <end position="417"/>
    </location>
</feature>
<comment type="caution">
    <text evidence="8">Lacks conserved residue(s) required for the propagation of feature annotation.</text>
</comment>
<dbReference type="EC" id="3.4.11.18" evidence="10"/>
<feature type="binding site" evidence="8">
    <location>
        <position position="261"/>
    </location>
    <ligand>
        <name>Zn(2+)</name>
        <dbReference type="ChEBI" id="CHEBI:29105"/>
        <label>4</label>
        <note>catalytic</note>
    </ligand>
</feature>
<accession>A0A0V0SBE0</accession>
<evidence type="ECO:0000256" key="1">
    <source>
        <dbReference type="ARBA" id="ARBA00022438"/>
    </source>
</evidence>
<evidence type="ECO:0000259" key="12">
    <source>
        <dbReference type="PROSITE" id="PS52013"/>
    </source>
</evidence>
<dbReference type="PANTHER" id="PTHR43330:SF7">
    <property type="entry name" value="METHIONINE AMINOPEPTIDASE 1"/>
    <property type="match status" value="1"/>
</dbReference>
<dbReference type="InterPro" id="IPR002467">
    <property type="entry name" value="Pept_M24A_MAP1"/>
</dbReference>
<comment type="cofactor">
    <cofactor evidence="8">
        <name>Zn(2+)</name>
        <dbReference type="ChEBI" id="CHEBI:29105"/>
    </cofactor>
    <cofactor evidence="8">
        <name>Co(2+)</name>
        <dbReference type="ChEBI" id="CHEBI:48828"/>
    </cofactor>
    <cofactor evidence="8">
        <name>Mn(2+)</name>
        <dbReference type="ChEBI" id="CHEBI:29035"/>
    </cofactor>
    <cofactor evidence="8">
        <name>Fe(2+)</name>
        <dbReference type="ChEBI" id="CHEBI:29033"/>
    </cofactor>
    <text evidence="8">Binds 2 divalent metal cations per subunit. Has a high-affinity and a low affinity metal-binding site. The true nature of the physiological cofactor is under debate. The enzyme is active with zinc, cobalt, manganese or divalent iron ions. Has high activity with zinc; zinc cofactor is transferred into the active site region by the ZNG1 zinc chaperone.</text>
</comment>
<dbReference type="EMBL" id="JYDL01000020">
    <property type="protein sequence ID" value="KRX23983.1"/>
    <property type="molecule type" value="Genomic_DNA"/>
</dbReference>
<dbReference type="Pfam" id="PF00557">
    <property type="entry name" value="Peptidase_M24"/>
    <property type="match status" value="1"/>
</dbReference>
<comment type="cofactor">
    <cofactor evidence="10">
        <name>Co(2+)</name>
        <dbReference type="ChEBI" id="CHEBI:48828"/>
    </cofactor>
    <cofactor evidence="10">
        <name>Zn(2+)</name>
        <dbReference type="ChEBI" id="CHEBI:29105"/>
    </cofactor>
    <cofactor evidence="10">
        <name>Mn(2+)</name>
        <dbReference type="ChEBI" id="CHEBI:29035"/>
    </cofactor>
    <cofactor evidence="10">
        <name>Fe(2+)</name>
        <dbReference type="ChEBI" id="CHEBI:29033"/>
    </cofactor>
    <text evidence="10">Binds 2 divalent metal cations per subunit. Has a high-affinity and a low affinity metal-binding site. The true nature of the physiological cofactor is under debate. The enzyme is active with cobalt, zinc, manganese or divalent iron ions.</text>
</comment>
<keyword evidence="4 8" id="KW-0479">Metal-binding</keyword>
<dbReference type="GO" id="GO:0004239">
    <property type="term" value="F:initiator methionyl aminopeptidase activity"/>
    <property type="evidence" value="ECO:0007669"/>
    <property type="project" value="UniProtKB-UniRule"/>
</dbReference>
<feature type="binding site" evidence="8">
    <location>
        <position position="331"/>
    </location>
    <ligand>
        <name>a protein</name>
        <dbReference type="ChEBI" id="CHEBI:16541"/>
    </ligand>
    <ligandPart>
        <name>N-terminal L-methionine residue</name>
        <dbReference type="ChEBI" id="CHEBI:64731"/>
    </ligandPart>
</feature>
<dbReference type="NCBIfam" id="TIGR00500">
    <property type="entry name" value="met_pdase_I"/>
    <property type="match status" value="1"/>
</dbReference>
<dbReference type="Proteomes" id="UP000054630">
    <property type="component" value="Unassembled WGS sequence"/>
</dbReference>
<feature type="binding site" evidence="8">
    <location>
        <position position="324"/>
    </location>
    <ligand>
        <name>Zn(2+)</name>
        <dbReference type="ChEBI" id="CHEBI:29105"/>
        <label>4</label>
        <note>catalytic</note>
    </ligand>
</feature>
<feature type="binding site" evidence="8">
    <location>
        <position position="226"/>
    </location>
    <ligand>
        <name>a protein</name>
        <dbReference type="ChEBI" id="CHEBI:16541"/>
    </ligand>
    <ligandPart>
        <name>N-terminal L-methionine residue</name>
        <dbReference type="ChEBI" id="CHEBI:64731"/>
    </ligandPart>
</feature>
<feature type="signal peptide" evidence="11">
    <location>
        <begin position="1"/>
        <end position="33"/>
    </location>
</feature>
<dbReference type="PRINTS" id="PR00599">
    <property type="entry name" value="MAPEPTIDASE"/>
</dbReference>
<gene>
    <name evidence="13" type="primary">metap1</name>
    <name evidence="13" type="ORF">T07_3111</name>
</gene>
<evidence type="ECO:0000256" key="9">
    <source>
        <dbReference type="PROSITE-ProRule" id="PRU01357"/>
    </source>
</evidence>
<comment type="catalytic activity">
    <reaction evidence="8 10">
        <text>Release of N-terminal amino acids, preferentially methionine, from peptides and arylamides.</text>
        <dbReference type="EC" id="3.4.11.18"/>
    </reaction>
</comment>
<dbReference type="AlphaFoldDB" id="A0A0V0SBE0"/>
<feature type="domain" description="C6H2-type" evidence="12">
    <location>
        <begin position="33"/>
        <end position="97"/>
    </location>
</feature>
<keyword evidence="6 8" id="KW-0378">Hydrolase</keyword>
<evidence type="ECO:0000256" key="3">
    <source>
        <dbReference type="ARBA" id="ARBA00022670"/>
    </source>
</evidence>
<name>A0A0V0SBE0_9BILA</name>
<evidence type="ECO:0000313" key="14">
    <source>
        <dbReference type="Proteomes" id="UP000054630"/>
    </source>
</evidence>
<keyword evidence="2 8" id="KW-0963">Cytoplasm</keyword>
<dbReference type="GO" id="GO:0070006">
    <property type="term" value="F:metalloaminopeptidase activity"/>
    <property type="evidence" value="ECO:0007669"/>
    <property type="project" value="UniProtKB-UniRule"/>
</dbReference>
<dbReference type="PROSITE" id="PS52013">
    <property type="entry name" value="ZF_C6H2"/>
    <property type="match status" value="1"/>
</dbReference>
<evidence type="ECO:0000256" key="11">
    <source>
        <dbReference type="SAM" id="SignalP"/>
    </source>
</evidence>
<keyword evidence="7" id="KW-0862">Zinc</keyword>
<dbReference type="InterPro" id="IPR036005">
    <property type="entry name" value="Creatinase/aminopeptidase-like"/>
</dbReference>
<keyword evidence="3 8" id="KW-0645">Protease</keyword>
<dbReference type="GO" id="GO:0005829">
    <property type="term" value="C:cytosol"/>
    <property type="evidence" value="ECO:0007669"/>
    <property type="project" value="TreeGrafter"/>
</dbReference>
<comment type="subcellular location">
    <subcellularLocation>
        <location evidence="8">Cytoplasm</location>
    </subcellularLocation>
</comment>
<protein>
    <recommendedName>
        <fullName evidence="10">Methionine aminopeptidase</fullName>
        <ecNumber evidence="10">3.4.11.18</ecNumber>
    </recommendedName>
</protein>
<evidence type="ECO:0000256" key="5">
    <source>
        <dbReference type="ARBA" id="ARBA00022771"/>
    </source>
</evidence>
<feature type="binding site" evidence="8">
    <location>
        <position position="388"/>
    </location>
    <ligand>
        <name>Zn(2+)</name>
        <dbReference type="ChEBI" id="CHEBI:29105"/>
        <label>3</label>
    </ligand>
</feature>
<dbReference type="GO" id="GO:0006508">
    <property type="term" value="P:proteolysis"/>
    <property type="evidence" value="ECO:0007669"/>
    <property type="project" value="UniProtKB-KW"/>
</dbReference>
<dbReference type="InterPro" id="IPR001714">
    <property type="entry name" value="Pept_M24_MAP"/>
</dbReference>
<feature type="binding site" evidence="8">
    <location>
        <position position="261"/>
    </location>
    <ligand>
        <name>Zn(2+)</name>
        <dbReference type="ChEBI" id="CHEBI:29105"/>
        <label>3</label>
    </ligand>
</feature>
<evidence type="ECO:0000313" key="13">
    <source>
        <dbReference type="EMBL" id="KRX23983.1"/>
    </source>
</evidence>
<evidence type="ECO:0000256" key="4">
    <source>
        <dbReference type="ARBA" id="ARBA00022723"/>
    </source>
</evidence>
<dbReference type="Pfam" id="PF15801">
    <property type="entry name" value="zf-C6H2"/>
    <property type="match status" value="1"/>
</dbReference>